<accession>A0A7J7P7E3</accession>
<feature type="compositionally biased region" description="Basic and acidic residues" evidence="2">
    <location>
        <begin position="530"/>
        <end position="548"/>
    </location>
</feature>
<proteinExistence type="predicted"/>
<organism evidence="3 4">
    <name type="scientific">Kingdonia uniflora</name>
    <dbReference type="NCBI Taxonomy" id="39325"/>
    <lineage>
        <taxon>Eukaryota</taxon>
        <taxon>Viridiplantae</taxon>
        <taxon>Streptophyta</taxon>
        <taxon>Embryophyta</taxon>
        <taxon>Tracheophyta</taxon>
        <taxon>Spermatophyta</taxon>
        <taxon>Magnoliopsida</taxon>
        <taxon>Ranunculales</taxon>
        <taxon>Circaeasteraceae</taxon>
        <taxon>Kingdonia</taxon>
    </lineage>
</organism>
<dbReference type="EMBL" id="JACGCM010000215">
    <property type="protein sequence ID" value="KAF6175192.1"/>
    <property type="molecule type" value="Genomic_DNA"/>
</dbReference>
<evidence type="ECO:0000256" key="1">
    <source>
        <dbReference type="SAM" id="Coils"/>
    </source>
</evidence>
<dbReference type="Proteomes" id="UP000541444">
    <property type="component" value="Unassembled WGS sequence"/>
</dbReference>
<dbReference type="OrthoDB" id="1932754at2759"/>
<keyword evidence="4" id="KW-1185">Reference proteome</keyword>
<dbReference type="AlphaFoldDB" id="A0A7J7P7E3"/>
<evidence type="ECO:0000313" key="4">
    <source>
        <dbReference type="Proteomes" id="UP000541444"/>
    </source>
</evidence>
<feature type="coiled-coil region" evidence="1">
    <location>
        <begin position="566"/>
        <end position="593"/>
    </location>
</feature>
<reference evidence="3 4" key="1">
    <citation type="journal article" date="2020" name="IScience">
        <title>Genome Sequencing of the Endangered Kingdonia uniflora (Circaeasteraceae, Ranunculales) Reveals Potential Mechanisms of Evolutionary Specialization.</title>
        <authorList>
            <person name="Sun Y."/>
            <person name="Deng T."/>
            <person name="Zhang A."/>
            <person name="Moore M.J."/>
            <person name="Landis J.B."/>
            <person name="Lin N."/>
            <person name="Zhang H."/>
            <person name="Zhang X."/>
            <person name="Huang J."/>
            <person name="Zhang X."/>
            <person name="Sun H."/>
            <person name="Wang H."/>
        </authorList>
    </citation>
    <scope>NUCLEOTIDE SEQUENCE [LARGE SCALE GENOMIC DNA]</scope>
    <source>
        <strain evidence="3">TB1705</strain>
        <tissue evidence="3">Leaf</tissue>
    </source>
</reference>
<feature type="coiled-coil region" evidence="1">
    <location>
        <begin position="663"/>
        <end position="697"/>
    </location>
</feature>
<evidence type="ECO:0000256" key="2">
    <source>
        <dbReference type="SAM" id="MobiDB-lite"/>
    </source>
</evidence>
<gene>
    <name evidence="3" type="ORF">GIB67_022873</name>
</gene>
<feature type="region of interest" description="Disordered" evidence="2">
    <location>
        <begin position="499"/>
        <end position="548"/>
    </location>
</feature>
<protein>
    <submittedName>
        <fullName evidence="3">Uncharacterized protein</fullName>
    </submittedName>
</protein>
<name>A0A7J7P7E3_9MAGN</name>
<sequence length="863" mass="97613">MHKSNPRIPFHIWIVNEHRVPSQNSHNFISDFCLGKGLSTTKDTCSGKGLSTTKAGGPLRHNSFPDPEPEYRGYSKANCRGLDPRRFEPLVDDIPQSNNLFETIPTDVPLSNTLCIPQSNVHLSNKPMLTNVLFSNEPILINVPLSIKPEPIIGQTEPSAKFCYESQPEQLNLSFWFKSAVYTVNLYDLSKEFCIGDLYRDRIVLKNHIRAYAVVNKFNLVHVLSNEYKIVMRGSFEHTYQLLTRYFAEVKLVDLDLVFDIQTTVVRIRDSQARKEVVRLLTVEEIEYEDVTIVGGYLIGCGFPSHQGYFRWLYNSVVREGFGTALDSHYDTKVEMDNSPINEVSTSGRTVESKIEMSDSEVEVGLEQFLGFLRKLVTYPPCLDAFKEFCKAKAVIGGTWATEEEYFYLLDDLDEEKRERGIDESISLEYFDGSVQSDISEVFLCYLSQLEYGLSLPLTNLAKGIINKIVACPVQLNGNMWVVLSICGHLNEKWENEGKMLKRPSASGTTGSGEVKGKEKRRKIKPSGKLGEKVAEERPAAEDDLKEGEERVRLAALHGDEDMNKMLGVEEEKSELKKAKIELEKKIARAKADAFKDGYSEDEVDAIKADTYVEEGDDEEVEEVSAGVVNGLDGVSRQTVLDNQGDDTELLEGENEKAFERLKGQFEADFQNCRSELERLKKKMIEKDNELKVAQEDLSASEAIAEHLEKVLKGKIRVKEILIKKKDDLLKETSAKEELTIEIERLCVQLRLEKVRSHFSKTVVSNTSRSDLLKSIVAYSVEEVKRLELERDTLFKSLSDKVCICRVDLDRGNCMAFMETNLGPRSADLIQRGRVVILYELKSDRPTTIGKSTTDIPTAEKNS</sequence>
<comment type="caution">
    <text evidence="3">The sequence shown here is derived from an EMBL/GenBank/DDBJ whole genome shotgun (WGS) entry which is preliminary data.</text>
</comment>
<evidence type="ECO:0000313" key="3">
    <source>
        <dbReference type="EMBL" id="KAF6175192.1"/>
    </source>
</evidence>
<keyword evidence="1" id="KW-0175">Coiled coil</keyword>